<proteinExistence type="predicted"/>
<accession>A0A1H7U987</accession>
<dbReference type="STRING" id="1287727.SAMN05443999_1106"/>
<protein>
    <recommendedName>
        <fullName evidence="1">DUF6473 domain-containing protein</fullName>
    </recommendedName>
</protein>
<name>A0A1H7U987_9RHOB</name>
<evidence type="ECO:0000313" key="3">
    <source>
        <dbReference type="Proteomes" id="UP000199582"/>
    </source>
</evidence>
<gene>
    <name evidence="2" type="ORF">SAMN05443999_1106</name>
</gene>
<dbReference type="Proteomes" id="UP000199582">
    <property type="component" value="Unassembled WGS sequence"/>
</dbReference>
<keyword evidence="3" id="KW-1185">Reference proteome</keyword>
<dbReference type="EMBL" id="FOAG01000010">
    <property type="protein sequence ID" value="SEL93304.1"/>
    <property type="molecule type" value="Genomic_DNA"/>
</dbReference>
<feature type="domain" description="DUF6473" evidence="1">
    <location>
        <begin position="5"/>
        <end position="278"/>
    </location>
</feature>
<evidence type="ECO:0000259" key="1">
    <source>
        <dbReference type="Pfam" id="PF20078"/>
    </source>
</evidence>
<sequence length="281" mass="30964">MVGSMAFERMGQQPLDYQHVNYGASKLLFRGPRRRLDGGYVACLGGTETYGKFIERPFPDLLSRGLALPCVNLGWANAGVDVFLMDEGLLALAHRARAVVLQIPSAMNLSNPYYRVHPRRNDRFVQASPRLYRLFPEVDFTEFHFTRHLMLRLSDIDPARFAILRVELQEVWVARMQHLLDRIGRPVVLLWFAGHPPGNGEGSADLCDDPAYVSRAMLQAVGSRAAYVVEVVASPGAKALGTHGMRFAPLEEIAAAALPGPLAHSEVARALTPALAPLIAE</sequence>
<evidence type="ECO:0000313" key="2">
    <source>
        <dbReference type="EMBL" id="SEL93304.1"/>
    </source>
</evidence>
<organism evidence="2 3">
    <name type="scientific">Roseovarius azorensis</name>
    <dbReference type="NCBI Taxonomy" id="1287727"/>
    <lineage>
        <taxon>Bacteria</taxon>
        <taxon>Pseudomonadati</taxon>
        <taxon>Pseudomonadota</taxon>
        <taxon>Alphaproteobacteria</taxon>
        <taxon>Rhodobacterales</taxon>
        <taxon>Roseobacteraceae</taxon>
        <taxon>Roseovarius</taxon>
    </lineage>
</organism>
<dbReference type="InterPro" id="IPR045524">
    <property type="entry name" value="DUF6473"/>
</dbReference>
<reference evidence="2 3" key="1">
    <citation type="submission" date="2016-10" db="EMBL/GenBank/DDBJ databases">
        <authorList>
            <person name="de Groot N.N."/>
        </authorList>
    </citation>
    <scope>NUCLEOTIDE SEQUENCE [LARGE SCALE GENOMIC DNA]</scope>
    <source>
        <strain evidence="2 3">DSM 100674</strain>
    </source>
</reference>
<dbReference type="AlphaFoldDB" id="A0A1H7U987"/>
<dbReference type="Pfam" id="PF20078">
    <property type="entry name" value="DUF6473"/>
    <property type="match status" value="1"/>
</dbReference>